<dbReference type="PANTHER" id="PTHR48081:SF30">
    <property type="entry name" value="ACETYL-HYDROLASE LIPR-RELATED"/>
    <property type="match status" value="1"/>
</dbReference>
<dbReference type="OrthoDB" id="9806180at2"/>
<dbReference type="GO" id="GO:0004806">
    <property type="term" value="F:triacylglycerol lipase activity"/>
    <property type="evidence" value="ECO:0007669"/>
    <property type="project" value="TreeGrafter"/>
</dbReference>
<sequence>MPSWRALALNKLLYRAMRSRFARCNDVHALRATISGLDKLGNYILPPSGLDSVADQLGGVPCDWVLTGRSVSEKVILYFHGGGFCLRSPGVHGALLGRLAEATNARGLMVDYRLAPEFPYPAAVNDCLSVYQTLLDQGMVPGQLILAGDSAGGNLVLTTMMQARELGLPQPAAAILLSPATDMALNGESAFLLREQDPFFDLGALLLMRNCYLNGHMPCDPLVSPCYGDLHDLAPMMIHVGALEMLQDDSVRLAAQVRRHGGVVDLTIWPGLAHVFPLFYQLPEAREAISRIADFIVHHTDHAALGPD</sequence>
<evidence type="ECO:0000256" key="1">
    <source>
        <dbReference type="ARBA" id="ARBA00010515"/>
    </source>
</evidence>
<dbReference type="SUPFAM" id="SSF53474">
    <property type="entry name" value="alpha/beta-Hydrolases"/>
    <property type="match status" value="1"/>
</dbReference>
<dbReference type="InterPro" id="IPR029058">
    <property type="entry name" value="AB_hydrolase_fold"/>
</dbReference>
<comment type="similarity">
    <text evidence="1">Belongs to the 'GDXG' lipolytic enzyme family.</text>
</comment>
<dbReference type="HOGENOM" id="CLU_012494_13_1_6"/>
<dbReference type="InterPro" id="IPR033140">
    <property type="entry name" value="Lipase_GDXG_put_SER_AS"/>
</dbReference>
<dbReference type="GeneID" id="67180990"/>
<dbReference type="Gene3D" id="3.40.50.1820">
    <property type="entry name" value="alpha/beta hydrolase"/>
    <property type="match status" value="1"/>
</dbReference>
<dbReference type="KEGG" id="fbl:Fbal_0749"/>
<name>E1SRZ1_FERBD</name>
<feature type="active site" evidence="3">
    <location>
        <position position="150"/>
    </location>
</feature>
<feature type="domain" description="Alpha/beta hydrolase fold-3" evidence="4">
    <location>
        <begin position="76"/>
        <end position="277"/>
    </location>
</feature>
<evidence type="ECO:0000313" key="5">
    <source>
        <dbReference type="EMBL" id="ADN74960.1"/>
    </source>
</evidence>
<evidence type="ECO:0000259" key="4">
    <source>
        <dbReference type="Pfam" id="PF07859"/>
    </source>
</evidence>
<dbReference type="Pfam" id="PF07859">
    <property type="entry name" value="Abhydrolase_3"/>
    <property type="match status" value="1"/>
</dbReference>
<dbReference type="PANTHER" id="PTHR48081">
    <property type="entry name" value="AB HYDROLASE SUPERFAMILY PROTEIN C4A8.06C"/>
    <property type="match status" value="1"/>
</dbReference>
<keyword evidence="2 5" id="KW-0378">Hydrolase</keyword>
<dbReference type="eggNOG" id="COG0657">
    <property type="taxonomic scope" value="Bacteria"/>
</dbReference>
<dbReference type="EMBL" id="CP002209">
    <property type="protein sequence ID" value="ADN74960.1"/>
    <property type="molecule type" value="Genomic_DNA"/>
</dbReference>
<proteinExistence type="inferred from homology"/>
<dbReference type="AlphaFoldDB" id="E1SRZ1"/>
<accession>E1SRZ1</accession>
<gene>
    <name evidence="5" type="ordered locus">Fbal_0749</name>
</gene>
<dbReference type="Proteomes" id="UP000006683">
    <property type="component" value="Chromosome"/>
</dbReference>
<dbReference type="STRING" id="550540.Fbal_0749"/>
<dbReference type="PROSITE" id="PS01174">
    <property type="entry name" value="LIPASE_GDXG_SER"/>
    <property type="match status" value="1"/>
</dbReference>
<protein>
    <submittedName>
        <fullName evidence="5">Alpha/beta hydrolase fold-3 domain protein</fullName>
    </submittedName>
</protein>
<evidence type="ECO:0000313" key="6">
    <source>
        <dbReference type="Proteomes" id="UP000006683"/>
    </source>
</evidence>
<keyword evidence="6" id="KW-1185">Reference proteome</keyword>
<organism evidence="5 6">
    <name type="scientific">Ferrimonas balearica (strain DSM 9799 / CCM 4581 / KCTC 23876 / PAT)</name>
    <dbReference type="NCBI Taxonomy" id="550540"/>
    <lineage>
        <taxon>Bacteria</taxon>
        <taxon>Pseudomonadati</taxon>
        <taxon>Pseudomonadota</taxon>
        <taxon>Gammaproteobacteria</taxon>
        <taxon>Alteromonadales</taxon>
        <taxon>Ferrimonadaceae</taxon>
        <taxon>Ferrimonas</taxon>
    </lineage>
</organism>
<evidence type="ECO:0000256" key="3">
    <source>
        <dbReference type="PROSITE-ProRule" id="PRU10038"/>
    </source>
</evidence>
<dbReference type="InterPro" id="IPR013094">
    <property type="entry name" value="AB_hydrolase_3"/>
</dbReference>
<dbReference type="RefSeq" id="WP_013344266.1">
    <property type="nucleotide sequence ID" value="NC_014541.1"/>
</dbReference>
<dbReference type="InterPro" id="IPR050300">
    <property type="entry name" value="GDXG_lipolytic_enzyme"/>
</dbReference>
<reference evidence="5 6" key="1">
    <citation type="journal article" date="2010" name="Stand. Genomic Sci.">
        <title>Complete genome sequence of Ferrimonas balearica type strain (PAT).</title>
        <authorList>
            <person name="Nolan M."/>
            <person name="Sikorski J."/>
            <person name="Davenport K."/>
            <person name="Lucas S."/>
            <person name="Glavina Del Rio T."/>
            <person name="Tice H."/>
            <person name="Cheng J."/>
            <person name="Goodwin L."/>
            <person name="Pitluck S."/>
            <person name="Liolios K."/>
            <person name="Ivanova N."/>
            <person name="Mavromatis K."/>
            <person name="Ovchinnikova G."/>
            <person name="Pati A."/>
            <person name="Chen A."/>
            <person name="Palaniappan K."/>
            <person name="Land M."/>
            <person name="Hauser L."/>
            <person name="Chang Y."/>
            <person name="Jeffries C."/>
            <person name="Tapia R."/>
            <person name="Brettin T."/>
            <person name="Detter J."/>
            <person name="Han C."/>
            <person name="Yasawong M."/>
            <person name="Rohde M."/>
            <person name="Tindall B."/>
            <person name="Goker M."/>
            <person name="Woyke T."/>
            <person name="Bristow J."/>
            <person name="Eisen J."/>
            <person name="Markowitz V."/>
            <person name="Hugenholtz P."/>
            <person name="Kyrpides N."/>
            <person name="Klenk H."/>
            <person name="Lapidus A."/>
        </authorList>
    </citation>
    <scope>NUCLEOTIDE SEQUENCE [LARGE SCALE GENOMIC DNA]</scope>
    <source>
        <strain evidence="6">DSM 9799 / CCM 4581 / KCTC 23876 / PAT</strain>
    </source>
</reference>
<evidence type="ECO:0000256" key="2">
    <source>
        <dbReference type="ARBA" id="ARBA00022801"/>
    </source>
</evidence>